<organism evidence="1 2">
    <name type="scientific">Lacimicrobium alkaliphilum</name>
    <dbReference type="NCBI Taxonomy" id="1526571"/>
    <lineage>
        <taxon>Bacteria</taxon>
        <taxon>Pseudomonadati</taxon>
        <taxon>Pseudomonadota</taxon>
        <taxon>Gammaproteobacteria</taxon>
        <taxon>Alteromonadales</taxon>
        <taxon>Alteromonadaceae</taxon>
        <taxon>Lacimicrobium</taxon>
    </lineage>
</organism>
<dbReference type="GO" id="GO:0016740">
    <property type="term" value="F:transferase activity"/>
    <property type="evidence" value="ECO:0007669"/>
    <property type="project" value="UniProtKB-KW"/>
</dbReference>
<sequence length="213" mass="24492">MNTAPLNPDDIKAVYLTEEDLVVASSILYQAYHDDPLFMEIFKAEDDEYESRLRGAIREELNTFWRARQPMIGIFEGQRLLAVACVLRPDAGFGPGRFWHWRLKMLLTAGLFGTRQMVEKEQKVKDNVPARHYHLLSFIGVHPDHQHRGLGHLLMGAVDTLVREDPQSQGVAVLVTLPKCLSFFEHGQYHHLSELQVGRIRGQLMFRDRSEKS</sequence>
<dbReference type="SUPFAM" id="SSF55729">
    <property type="entry name" value="Acyl-CoA N-acyltransferases (Nat)"/>
    <property type="match status" value="1"/>
</dbReference>
<proteinExistence type="predicted"/>
<evidence type="ECO:0000313" key="1">
    <source>
        <dbReference type="EMBL" id="ALS97751.1"/>
    </source>
</evidence>
<dbReference type="STRING" id="1526571.AT746_05325"/>
<dbReference type="EMBL" id="CP013650">
    <property type="protein sequence ID" value="ALS97751.1"/>
    <property type="molecule type" value="Genomic_DNA"/>
</dbReference>
<dbReference type="CDD" id="cd04301">
    <property type="entry name" value="NAT_SF"/>
    <property type="match status" value="1"/>
</dbReference>
<gene>
    <name evidence="1" type="ORF">AT746_05325</name>
</gene>
<dbReference type="Gene3D" id="3.40.630.30">
    <property type="match status" value="1"/>
</dbReference>
<reference evidence="1 2" key="1">
    <citation type="submission" date="2015-12" db="EMBL/GenBank/DDBJ databases">
        <title>Complete genome of Lacimicrobium alkaliphilum KCTC 32984.</title>
        <authorList>
            <person name="Kim S.-G."/>
            <person name="Lee Y.-J."/>
        </authorList>
    </citation>
    <scope>NUCLEOTIDE SEQUENCE [LARGE SCALE GENOMIC DNA]</scope>
    <source>
        <strain evidence="1 2">YelD216</strain>
    </source>
</reference>
<name>A0A0U2ZF47_9ALTE</name>
<dbReference type="OrthoDB" id="6195612at2"/>
<keyword evidence="2" id="KW-1185">Reference proteome</keyword>
<evidence type="ECO:0000313" key="2">
    <source>
        <dbReference type="Proteomes" id="UP000068447"/>
    </source>
</evidence>
<dbReference type="RefSeq" id="WP_062477477.1">
    <property type="nucleotide sequence ID" value="NZ_CP013650.1"/>
</dbReference>
<accession>A0A0U2ZF47</accession>
<keyword evidence="1" id="KW-0808">Transferase</keyword>
<protein>
    <submittedName>
        <fullName evidence="1">GCN5 family acetyltransferase</fullName>
    </submittedName>
</protein>
<dbReference type="Proteomes" id="UP000068447">
    <property type="component" value="Chromosome"/>
</dbReference>
<dbReference type="InterPro" id="IPR016181">
    <property type="entry name" value="Acyl_CoA_acyltransferase"/>
</dbReference>
<dbReference type="AlphaFoldDB" id="A0A0U2ZF47"/>
<dbReference type="KEGG" id="lal:AT746_05325"/>